<dbReference type="PANTHER" id="PTHR22770:SF42">
    <property type="entry name" value="FINGER PROTEIN (ZIN), PUTATIVE (AFU_ORTHOLOGUE AFUA_4G03910)-RELATED"/>
    <property type="match status" value="1"/>
</dbReference>
<dbReference type="GO" id="GO:0016740">
    <property type="term" value="F:transferase activity"/>
    <property type="evidence" value="ECO:0007669"/>
    <property type="project" value="UniProtKB-KW"/>
</dbReference>
<name>A0A6J3LV17_9PEZI</name>
<sequence length="598" mass="67496">MIQQEREPDLRDLNAALAALIDVFPAIQPDVFREMLTNVSAESRLEVVTEHLLQREAKWVRGRFRTPSLGAISRSSDRSSKGNTASTTEPNSVVEKMLSSDDHFRSEAYRKAVKQVFYQEFRSLSHSTIKGVLAEQNFSYKLARPILHQLATRGWRFSIPYFWSRPATAPTPTLGQPPCVVWLEDTRVEGKQIPHLKRTGSVELDLELYEMFVAAPIAKYRQEVIAANFMAASQINEAEATEVGALFDCECCYGSYAFEEIASCTEESHLLCHECVRRTVNEALYGQGWSRTADLHRATVRCFASTSQDCGGYLSPDAVRRALNDDGSGTHEQDELWTIFQNRLYADVLRCPCCDYAEVDETPVFKLRHPLEIWHYIGTRTTTAFQLTFLCGLVATSVFANVLFGLLAGIYLLFSLLPGSSRVLHGVLTRIYRRRRSNRFRCKNPTCLKITCMRCNAIFRDPHTCFESEKTSLRTAIETSATAAIKRTCPRCLLSFIKESGCNKLVCNCGYTMCYICRQEITAQEGYGHFCQHFRPAGGRCTECFRCDLYGDEDEEKSIRAAVEEAEKAWRAKDSGDALVEACFTWDITPAASSDSVE</sequence>
<evidence type="ECO:0000256" key="4">
    <source>
        <dbReference type="ARBA" id="ARBA00022737"/>
    </source>
</evidence>
<organism evidence="12">
    <name type="scientific">Dissoconium aciculare CBS 342.82</name>
    <dbReference type="NCBI Taxonomy" id="1314786"/>
    <lineage>
        <taxon>Eukaryota</taxon>
        <taxon>Fungi</taxon>
        <taxon>Dikarya</taxon>
        <taxon>Ascomycota</taxon>
        <taxon>Pezizomycotina</taxon>
        <taxon>Dothideomycetes</taxon>
        <taxon>Dothideomycetidae</taxon>
        <taxon>Mycosphaerellales</taxon>
        <taxon>Dissoconiaceae</taxon>
        <taxon>Dissoconium</taxon>
    </lineage>
</organism>
<evidence type="ECO:0000256" key="3">
    <source>
        <dbReference type="ARBA" id="ARBA00022723"/>
    </source>
</evidence>
<keyword evidence="7" id="KW-0862">Zinc</keyword>
<dbReference type="CDD" id="cd20353">
    <property type="entry name" value="Rcat_RBR_RNF216"/>
    <property type="match status" value="1"/>
</dbReference>
<dbReference type="SUPFAM" id="SSF57850">
    <property type="entry name" value="RING/U-box"/>
    <property type="match status" value="1"/>
</dbReference>
<dbReference type="InterPro" id="IPR044066">
    <property type="entry name" value="TRIAD_supradom"/>
</dbReference>
<protein>
    <recommendedName>
        <fullName evidence="10">RING-type domain-containing protein</fullName>
    </recommendedName>
</protein>
<dbReference type="Gene3D" id="1.20.120.1750">
    <property type="match status" value="1"/>
</dbReference>
<dbReference type="GO" id="GO:0008270">
    <property type="term" value="F:zinc ion binding"/>
    <property type="evidence" value="ECO:0007669"/>
    <property type="project" value="UniProtKB-KW"/>
</dbReference>
<evidence type="ECO:0000259" key="10">
    <source>
        <dbReference type="PROSITE" id="PS51873"/>
    </source>
</evidence>
<keyword evidence="4" id="KW-0677">Repeat</keyword>
<dbReference type="Pfam" id="PF26191">
    <property type="entry name" value="RING-HC_RBR_RNF216"/>
    <property type="match status" value="1"/>
</dbReference>
<dbReference type="InterPro" id="IPR047546">
    <property type="entry name" value="Rcat_RBR_RNF216"/>
</dbReference>
<dbReference type="AlphaFoldDB" id="A0A6J3LV17"/>
<feature type="compositionally biased region" description="Polar residues" evidence="8">
    <location>
        <begin position="81"/>
        <end position="91"/>
    </location>
</feature>
<evidence type="ECO:0000256" key="6">
    <source>
        <dbReference type="ARBA" id="ARBA00022786"/>
    </source>
</evidence>
<reference evidence="12" key="2">
    <citation type="submission" date="2020-04" db="EMBL/GenBank/DDBJ databases">
        <authorList>
            <consortium name="NCBI Genome Project"/>
        </authorList>
    </citation>
    <scope>NUCLEOTIDE SEQUENCE</scope>
    <source>
        <strain evidence="12">CBS 342.82</strain>
    </source>
</reference>
<gene>
    <name evidence="12" type="ORF">K489DRAFT_390682</name>
</gene>
<dbReference type="OrthoDB" id="10009520at2759"/>
<keyword evidence="9" id="KW-0812">Transmembrane</keyword>
<evidence type="ECO:0000256" key="5">
    <source>
        <dbReference type="ARBA" id="ARBA00022771"/>
    </source>
</evidence>
<keyword evidence="11" id="KW-1185">Reference proteome</keyword>
<reference evidence="12" key="1">
    <citation type="submission" date="2020-01" db="EMBL/GenBank/DDBJ databases">
        <authorList>
            <consortium name="DOE Joint Genome Institute"/>
            <person name="Haridas S."/>
            <person name="Albert R."/>
            <person name="Binder M."/>
            <person name="Bloem J."/>
            <person name="Labutti K."/>
            <person name="Salamov A."/>
            <person name="Andreopoulos B."/>
            <person name="Baker S.E."/>
            <person name="Barry K."/>
            <person name="Bills G."/>
            <person name="Bluhm B.H."/>
            <person name="Cannon C."/>
            <person name="Castanera R."/>
            <person name="Culley D.E."/>
            <person name="Daum C."/>
            <person name="Ezra D."/>
            <person name="Gonzalez J.B."/>
            <person name="Henrissat B."/>
            <person name="Kuo A."/>
            <person name="Liang C."/>
            <person name="Lipzen A."/>
            <person name="Lutzoni F."/>
            <person name="Magnuson J."/>
            <person name="Mondo S."/>
            <person name="Nolan M."/>
            <person name="Ohm R."/>
            <person name="Pangilinan J."/>
            <person name="Park H.-J."/>
            <person name="Ramirez L."/>
            <person name="Alfaro M."/>
            <person name="Sun H."/>
            <person name="Tritt A."/>
            <person name="Yoshinaga Y."/>
            <person name="Zwiers L.-H."/>
            <person name="Turgeon B.G."/>
            <person name="Goodwin S.B."/>
            <person name="Spatafora J.W."/>
            <person name="Crous P.W."/>
            <person name="Grigoriev I.V."/>
        </authorList>
    </citation>
    <scope>NUCLEOTIDE SEQUENCE</scope>
    <source>
        <strain evidence="12">CBS 342.82</strain>
    </source>
</reference>
<evidence type="ECO:0000313" key="11">
    <source>
        <dbReference type="Proteomes" id="UP000504637"/>
    </source>
</evidence>
<dbReference type="RefSeq" id="XP_033456549.1">
    <property type="nucleotide sequence ID" value="XM_033606622.1"/>
</dbReference>
<evidence type="ECO:0000256" key="9">
    <source>
        <dbReference type="SAM" id="Phobius"/>
    </source>
</evidence>
<keyword evidence="5" id="KW-0863">Zinc-finger</keyword>
<feature type="domain" description="RING-type" evidence="10">
    <location>
        <begin position="245"/>
        <end position="545"/>
    </location>
</feature>
<proteinExistence type="predicted"/>
<dbReference type="PROSITE" id="PS51873">
    <property type="entry name" value="TRIAD"/>
    <property type="match status" value="1"/>
</dbReference>
<dbReference type="Proteomes" id="UP000504637">
    <property type="component" value="Unplaced"/>
</dbReference>
<keyword evidence="2" id="KW-0808">Transferase</keyword>
<keyword evidence="9" id="KW-1133">Transmembrane helix</keyword>
<accession>A0A6J3LV17</accession>
<comment type="pathway">
    <text evidence="1">Protein modification; protein ubiquitination.</text>
</comment>
<evidence type="ECO:0000256" key="2">
    <source>
        <dbReference type="ARBA" id="ARBA00022679"/>
    </source>
</evidence>
<dbReference type="Pfam" id="PF26200">
    <property type="entry name" value="Rcat_RNF216"/>
    <property type="match status" value="1"/>
</dbReference>
<evidence type="ECO:0000256" key="8">
    <source>
        <dbReference type="SAM" id="MobiDB-lite"/>
    </source>
</evidence>
<evidence type="ECO:0000256" key="1">
    <source>
        <dbReference type="ARBA" id="ARBA00004906"/>
    </source>
</evidence>
<feature type="transmembrane region" description="Helical" evidence="9">
    <location>
        <begin position="387"/>
        <end position="414"/>
    </location>
</feature>
<evidence type="ECO:0000256" key="7">
    <source>
        <dbReference type="ARBA" id="ARBA00022833"/>
    </source>
</evidence>
<dbReference type="CDD" id="cd16630">
    <property type="entry name" value="RING-HC_RBR_RNF216"/>
    <property type="match status" value="1"/>
</dbReference>
<reference evidence="12" key="3">
    <citation type="submission" date="2025-08" db="UniProtKB">
        <authorList>
            <consortium name="RefSeq"/>
        </authorList>
    </citation>
    <scope>IDENTIFICATION</scope>
    <source>
        <strain evidence="12">CBS 342.82</strain>
    </source>
</reference>
<dbReference type="PANTHER" id="PTHR22770">
    <property type="entry name" value="UBIQUITIN CONJUGATING ENZYME 7 INTERACTING PROTEIN-RELATED"/>
    <property type="match status" value="1"/>
</dbReference>
<dbReference type="InterPro" id="IPR047544">
    <property type="entry name" value="RING-HC_RBR_RNF216"/>
</dbReference>
<dbReference type="InterPro" id="IPR051628">
    <property type="entry name" value="LUBAC_E3_Ligases"/>
</dbReference>
<feature type="region of interest" description="Disordered" evidence="8">
    <location>
        <begin position="71"/>
        <end position="94"/>
    </location>
</feature>
<keyword evidence="3" id="KW-0479">Metal-binding</keyword>
<keyword evidence="6" id="KW-0833">Ubl conjugation pathway</keyword>
<keyword evidence="9" id="KW-0472">Membrane</keyword>
<evidence type="ECO:0000313" key="12">
    <source>
        <dbReference type="RefSeq" id="XP_033456549.1"/>
    </source>
</evidence>
<dbReference type="GeneID" id="54364422"/>